<feature type="region of interest" description="Disordered" evidence="2">
    <location>
        <begin position="906"/>
        <end position="944"/>
    </location>
</feature>
<dbReference type="GO" id="GO:0080120">
    <property type="term" value="P:CAAX-box protein maturation"/>
    <property type="evidence" value="ECO:0007669"/>
    <property type="project" value="UniProtKB-ARBA"/>
</dbReference>
<feature type="domain" description="CAAX prenyl protease 2/Lysostaphin resistance protein A-like" evidence="4">
    <location>
        <begin position="1584"/>
        <end position="1667"/>
    </location>
</feature>
<keyword evidence="3" id="KW-0472">Membrane</keyword>
<dbReference type="InterPro" id="IPR056652">
    <property type="entry name" value="DUF7750"/>
</dbReference>
<accession>A0A7I8KTM3</accession>
<feature type="compositionally biased region" description="Basic and acidic residues" evidence="2">
    <location>
        <begin position="906"/>
        <end position="919"/>
    </location>
</feature>
<feature type="transmembrane region" description="Helical" evidence="3">
    <location>
        <begin position="1577"/>
        <end position="1598"/>
    </location>
</feature>
<feature type="transmembrane region" description="Helical" evidence="3">
    <location>
        <begin position="1450"/>
        <end position="1472"/>
    </location>
</feature>
<proteinExistence type="inferred from homology"/>
<dbReference type="InterPro" id="IPR050960">
    <property type="entry name" value="AB_hydrolase_4_sf"/>
</dbReference>
<gene>
    <name evidence="6" type="ORF">SI8410_09011867</name>
</gene>
<feature type="compositionally biased region" description="Polar residues" evidence="2">
    <location>
        <begin position="807"/>
        <end position="829"/>
    </location>
</feature>
<comment type="similarity">
    <text evidence="1">Belongs to the AB hydrolase superfamily. AB hydrolase 4 family.</text>
</comment>
<dbReference type="SUPFAM" id="SSF53474">
    <property type="entry name" value="alpha/beta-Hydrolases"/>
    <property type="match status" value="1"/>
</dbReference>
<feature type="region of interest" description="Disordered" evidence="2">
    <location>
        <begin position="718"/>
        <end position="871"/>
    </location>
</feature>
<protein>
    <submittedName>
        <fullName evidence="6">Uncharacterized protein</fullName>
    </submittedName>
</protein>
<dbReference type="InterPro" id="IPR029058">
    <property type="entry name" value="AB_hydrolase_fold"/>
</dbReference>
<evidence type="ECO:0000313" key="7">
    <source>
        <dbReference type="Proteomes" id="UP000663760"/>
    </source>
</evidence>
<dbReference type="EMBL" id="LR746272">
    <property type="protein sequence ID" value="CAA7401189.1"/>
    <property type="molecule type" value="Genomic_DNA"/>
</dbReference>
<reference evidence="6" key="1">
    <citation type="submission" date="2020-02" db="EMBL/GenBank/DDBJ databases">
        <authorList>
            <person name="Scholz U."/>
            <person name="Mascher M."/>
            <person name="Fiebig A."/>
        </authorList>
    </citation>
    <scope>NUCLEOTIDE SEQUENCE</scope>
</reference>
<feature type="transmembrane region" description="Helical" evidence="3">
    <location>
        <begin position="1484"/>
        <end position="1505"/>
    </location>
</feature>
<organism evidence="6 7">
    <name type="scientific">Spirodela intermedia</name>
    <name type="common">Intermediate duckweed</name>
    <dbReference type="NCBI Taxonomy" id="51605"/>
    <lineage>
        <taxon>Eukaryota</taxon>
        <taxon>Viridiplantae</taxon>
        <taxon>Streptophyta</taxon>
        <taxon>Embryophyta</taxon>
        <taxon>Tracheophyta</taxon>
        <taxon>Spermatophyta</taxon>
        <taxon>Magnoliopsida</taxon>
        <taxon>Liliopsida</taxon>
        <taxon>Araceae</taxon>
        <taxon>Lemnoideae</taxon>
        <taxon>Spirodela</taxon>
    </lineage>
</organism>
<dbReference type="GO" id="GO:0004175">
    <property type="term" value="F:endopeptidase activity"/>
    <property type="evidence" value="ECO:0007669"/>
    <property type="project" value="UniProtKB-ARBA"/>
</dbReference>
<feature type="transmembrane region" description="Helical" evidence="3">
    <location>
        <begin position="1695"/>
        <end position="1716"/>
    </location>
</feature>
<dbReference type="GO" id="GO:0047372">
    <property type="term" value="F:monoacylglycerol lipase activity"/>
    <property type="evidence" value="ECO:0007669"/>
    <property type="project" value="TreeGrafter"/>
</dbReference>
<sequence length="1728" mass="189448">MSLDSISSQINLHPVSSPFGRAYFVPRSVQMRKRRRLKILACLGPPPIMSVPWDSLAHGLVAVLAPANWPELILPALGFGSGAALYLSRSRNLLLSDENTRNRIAWGARAIGDWILIASPTPFNRCVLLRCPSVSFEGGGLLLDDLNDQLVREERSTVYLSRGRILANEEADAEVNGVSYQRLCIGTEDGGVIALDWPEDLELAGEQGLDTTVLIVPGTPEGSMDGKVRAFVREALGHGSFPIVMNPRGCAGSPLTTPRLFTAADSDDINTVVRFINKSRPWTTLMSVGWGYGASMLTKYLAEMGERTPLTAAVCIDNPFDLNEATKFHPRLSRIDEKLMDGLVDILQANKELFKGKNKDFNVVKALSARSVRDFEAAISMISYGFQSIEDFYTKFSTKELVHKVKIPLLFIQNDGEIVPLCSIPRSSIAENPCTSLLLYSHSPNVVRNKRSAVIWCQNLAIEWFSAVELALLKGRHPLLKDVDITITPPKSLAFIEERSGKDISAEDKMHGAYDSNKHRRKRRQFLKLDNSHASSDSLVIPISSLPGKNDYAYQGNAKLGETRVGDHLNDTIETQESSLVRGSEEGEGNLTDSENSQVIGPASVLLNMLDFTIPGTLDDEQKKKILRATEQGETFMKALEEAVPEDVRGKLTYAVSGIIQAQGSKINVDILKKIGRVPGMESGRKSKIQEEPGDISNVIEPNVTSLSDDREGFIHDQETINGNSSVPRRQDHKSQEKNEISPEKDLEDPGYSGPESEIEGNTKSGEPEKAIALDTGNGLNQTQVVDVKESNDPSNSEAEKVDATDDNSIANSLGSNEKSHTYDSSSPVHQELQKEGNNIKDNGNGNVQNTTKFEDPSSKRSSDNPPSISVSNALDALTGFDDSTQMAMNSVFGVIENMIDKLEKETGKTDGEGSKDDTLECDDPAEESLTTSDHKSEDSVSKNVSLQNLNAIRSGHPLIRFPDQPPDTEGDLRNEKEVIDGHNLTDSGVFATLPRDNVSSDYLNKVGDIKKMCLAFNVNQYWGFPYRAFRHKSMPSQMSNVESLDLKSTTDLFLDPEEGRWKMLDQMENMNFNQNAEDIDSDQIIQSMLQEADGDRLGEPSSAFLDSEHANSLARTEKQPDHDSFAKDEVVLLIRETVLNALKVEVSRRLGNSDLQDTDSNIMHDILQVSIAVSSAVVRDRELSPGYLRSTSVKLGTIQGQLIIRTISCVVRDTSLGKVLPVGVIVGSTLASLRKYFHVTVLHNEYQVKDATEPPINIENRHNGEECEVENVHVTLGKKDQNIDLDSQHLGGTVTAETSNLHNGGAVAGAFTAALGASALLAHHQKNKLHRSGNTAEFSSGPMGGVEESVKLPDKLQEVVQDKQQNNLVSTLAEKAMSVAGPVVPTRDDGEVDHERLVASLAELGQRGGILRLIGKAALLWGGLRGAMSLTDRLISFLQLARRPLFQRLLGFICMVLVVWSPVVIPLFPSLVESRMLRSTKGVAEYACILGLYIAVMILVVLWGRRIREYEDPLQRYGLDFRSSKVVQHFLKGFGGGITVVVYIHSINALLGFVSLARPPIHSSPSVHAAVLLKTYAWMLIRTLQGIVTATCIAMVEEVLFRSWLPEEIAADLGYYNALMISGLIFSLLQRSLTSIPGFLLLSLALCGAKQRANGSLLLPIGIRAGIMVANLAVQAGGFLSYRPDTPFWLASSYPWRPFDGAAGLAVCLLLAVYLRPRRVLRSDAEP</sequence>
<feature type="domain" description="DUF7750" evidence="5">
    <location>
        <begin position="597"/>
        <end position="661"/>
    </location>
</feature>
<feature type="compositionally biased region" description="Basic and acidic residues" evidence="2">
    <location>
        <begin position="729"/>
        <end position="745"/>
    </location>
</feature>
<dbReference type="Gene3D" id="3.40.50.1820">
    <property type="entry name" value="alpha/beta hydrolase"/>
    <property type="match status" value="1"/>
</dbReference>
<feature type="transmembrane region" description="Helical" evidence="3">
    <location>
        <begin position="1662"/>
        <end position="1683"/>
    </location>
</feature>
<feature type="compositionally biased region" description="Basic and acidic residues" evidence="2">
    <location>
        <begin position="787"/>
        <end position="804"/>
    </location>
</feature>
<evidence type="ECO:0000313" key="6">
    <source>
        <dbReference type="EMBL" id="CAA7401189.1"/>
    </source>
</evidence>
<feature type="compositionally biased region" description="Polar residues" evidence="2">
    <location>
        <begin position="840"/>
        <end position="852"/>
    </location>
</feature>
<keyword evidence="7" id="KW-1185">Reference proteome</keyword>
<evidence type="ECO:0000256" key="3">
    <source>
        <dbReference type="SAM" id="Phobius"/>
    </source>
</evidence>
<feature type="transmembrane region" description="Helical" evidence="3">
    <location>
        <begin position="1531"/>
        <end position="1557"/>
    </location>
</feature>
<evidence type="ECO:0000259" key="5">
    <source>
        <dbReference type="Pfam" id="PF24930"/>
    </source>
</evidence>
<feature type="region of interest" description="Disordered" evidence="2">
    <location>
        <begin position="682"/>
        <end position="701"/>
    </location>
</feature>
<feature type="compositionally biased region" description="Basic and acidic residues" evidence="2">
    <location>
        <begin position="853"/>
        <end position="863"/>
    </location>
</feature>
<name>A0A7I8KTM3_SPIIN</name>
<keyword evidence="3" id="KW-1133">Transmembrane helix</keyword>
<dbReference type="PANTHER" id="PTHR10794:SF92">
    <property type="entry name" value="EMBRYOGENESIS-ASSOCIATED PROTEIN EMB8"/>
    <property type="match status" value="1"/>
</dbReference>
<feature type="region of interest" description="Disordered" evidence="2">
    <location>
        <begin position="574"/>
        <end position="596"/>
    </location>
</feature>
<evidence type="ECO:0000259" key="4">
    <source>
        <dbReference type="Pfam" id="PF02517"/>
    </source>
</evidence>
<dbReference type="Pfam" id="PF24930">
    <property type="entry name" value="DUF7750"/>
    <property type="match status" value="1"/>
</dbReference>
<dbReference type="PANTHER" id="PTHR10794">
    <property type="entry name" value="ABHYDROLASE DOMAIN-CONTAINING PROTEIN"/>
    <property type="match status" value="1"/>
</dbReference>
<evidence type="ECO:0000256" key="1">
    <source>
        <dbReference type="ARBA" id="ARBA00010884"/>
    </source>
</evidence>
<keyword evidence="3" id="KW-0812">Transmembrane</keyword>
<dbReference type="Proteomes" id="UP000663760">
    <property type="component" value="Chromosome 9"/>
</dbReference>
<dbReference type="InterPro" id="IPR003675">
    <property type="entry name" value="Rce1/LyrA-like_dom"/>
</dbReference>
<dbReference type="OrthoDB" id="5954035at2759"/>
<evidence type="ECO:0000256" key="2">
    <source>
        <dbReference type="SAM" id="MobiDB-lite"/>
    </source>
</evidence>
<dbReference type="Pfam" id="PF02517">
    <property type="entry name" value="Rce1-like"/>
    <property type="match status" value="1"/>
</dbReference>
<dbReference type="GO" id="GO:0034338">
    <property type="term" value="F:short-chain carboxylesterase activity"/>
    <property type="evidence" value="ECO:0007669"/>
    <property type="project" value="TreeGrafter"/>
</dbReference>